<dbReference type="CDD" id="cd07999">
    <property type="entry name" value="GH7_CBH_EG"/>
    <property type="match status" value="1"/>
</dbReference>
<dbReference type="HOGENOM" id="CLU_020817_3_2_1"/>
<dbReference type="PANTHER" id="PTHR33753:SF2">
    <property type="entry name" value="GLYCOSIDE HYDROLASE FAMILY 7 PROTEIN"/>
    <property type="match status" value="1"/>
</dbReference>
<evidence type="ECO:0000256" key="12">
    <source>
        <dbReference type="SAM" id="MobiDB-lite"/>
    </source>
</evidence>
<keyword evidence="10 11" id="KW-0624">Polysaccharide degradation</keyword>
<keyword evidence="6" id="KW-1015">Disulfide bond</keyword>
<reference evidence="15 16" key="1">
    <citation type="submission" date="2014-06" db="EMBL/GenBank/DDBJ databases">
        <title>Evolutionary Origins and Diversification of the Mycorrhizal Mutualists.</title>
        <authorList>
            <consortium name="DOE Joint Genome Institute"/>
            <consortium name="Mycorrhizal Genomics Consortium"/>
            <person name="Kohler A."/>
            <person name="Kuo A."/>
            <person name="Nagy L.G."/>
            <person name="Floudas D."/>
            <person name="Copeland A."/>
            <person name="Barry K.W."/>
            <person name="Cichocki N."/>
            <person name="Veneault-Fourrey C."/>
            <person name="LaButti K."/>
            <person name="Lindquist E.A."/>
            <person name="Lipzen A."/>
            <person name="Lundell T."/>
            <person name="Morin E."/>
            <person name="Murat C."/>
            <person name="Riley R."/>
            <person name="Ohm R."/>
            <person name="Sun H."/>
            <person name="Tunlid A."/>
            <person name="Henrissat B."/>
            <person name="Grigoriev I.V."/>
            <person name="Hibbett D.S."/>
            <person name="Martin F."/>
        </authorList>
    </citation>
    <scope>NUCLEOTIDE SEQUENCE [LARGE SCALE GENOMIC DNA]</scope>
    <source>
        <strain evidence="15 16">SS14</strain>
    </source>
</reference>
<dbReference type="PROSITE" id="PS51164">
    <property type="entry name" value="CBM1_2"/>
    <property type="match status" value="1"/>
</dbReference>
<evidence type="ECO:0000256" key="13">
    <source>
        <dbReference type="SAM" id="SignalP"/>
    </source>
</evidence>
<evidence type="ECO:0000256" key="11">
    <source>
        <dbReference type="RuleBase" id="RU361164"/>
    </source>
</evidence>
<comment type="catalytic activity">
    <reaction evidence="1">
        <text>Hydrolysis of (1-&gt;4)-beta-D-glucosidic linkages in cellulose and cellotetraose, releasing cellobiose from the non-reducing ends of the chains.</text>
        <dbReference type="EC" id="3.2.1.91"/>
    </reaction>
</comment>
<dbReference type="AlphaFoldDB" id="A0A0C9V7I9"/>
<keyword evidence="16" id="KW-1185">Reference proteome</keyword>
<dbReference type="Pfam" id="PF00840">
    <property type="entry name" value="Glyco_hydro_7"/>
    <property type="match status" value="1"/>
</dbReference>
<evidence type="ECO:0000259" key="14">
    <source>
        <dbReference type="PROSITE" id="PS51164"/>
    </source>
</evidence>
<dbReference type="SUPFAM" id="SSF49899">
    <property type="entry name" value="Concanavalin A-like lectins/glucanases"/>
    <property type="match status" value="1"/>
</dbReference>
<comment type="similarity">
    <text evidence="2 11">Belongs to the glycosyl hydrolase 7 (cellulase C) family.</text>
</comment>
<evidence type="ECO:0000256" key="5">
    <source>
        <dbReference type="ARBA" id="ARBA00023001"/>
    </source>
</evidence>
<keyword evidence="5 11" id="KW-0136">Cellulose degradation</keyword>
<evidence type="ECO:0000313" key="16">
    <source>
        <dbReference type="Proteomes" id="UP000054279"/>
    </source>
</evidence>
<dbReference type="SMART" id="SM00236">
    <property type="entry name" value="fCBD"/>
    <property type="match status" value="1"/>
</dbReference>
<dbReference type="PROSITE" id="PS00562">
    <property type="entry name" value="CBM1_1"/>
    <property type="match status" value="1"/>
</dbReference>
<evidence type="ECO:0000256" key="3">
    <source>
        <dbReference type="ARBA" id="ARBA00022729"/>
    </source>
</evidence>
<name>A0A0C9V7I9_SPHS4</name>
<dbReference type="Pfam" id="PF00734">
    <property type="entry name" value="CBM_1"/>
    <property type="match status" value="1"/>
</dbReference>
<dbReference type="EMBL" id="KN837168">
    <property type="protein sequence ID" value="KIJ37522.1"/>
    <property type="molecule type" value="Genomic_DNA"/>
</dbReference>
<feature type="signal peptide" evidence="13">
    <location>
        <begin position="1"/>
        <end position="18"/>
    </location>
</feature>
<feature type="chain" id="PRO_5002204616" description="Glucanase" evidence="13">
    <location>
        <begin position="19"/>
        <end position="521"/>
    </location>
</feature>
<protein>
    <recommendedName>
        <fullName evidence="11">Glucanase</fullName>
        <ecNumber evidence="11">3.2.1.-</ecNumber>
    </recommendedName>
</protein>
<evidence type="ECO:0000256" key="8">
    <source>
        <dbReference type="ARBA" id="ARBA00023277"/>
    </source>
</evidence>
<proteinExistence type="inferred from homology"/>
<evidence type="ECO:0000256" key="6">
    <source>
        <dbReference type="ARBA" id="ARBA00023157"/>
    </source>
</evidence>
<dbReference type="GO" id="GO:0030248">
    <property type="term" value="F:cellulose binding"/>
    <property type="evidence" value="ECO:0007669"/>
    <property type="project" value="InterPro"/>
</dbReference>
<evidence type="ECO:0000256" key="10">
    <source>
        <dbReference type="ARBA" id="ARBA00023326"/>
    </source>
</evidence>
<evidence type="ECO:0000256" key="2">
    <source>
        <dbReference type="ARBA" id="ARBA00006044"/>
    </source>
</evidence>
<keyword evidence="4 11" id="KW-0378">Hydrolase</keyword>
<dbReference type="GO" id="GO:0016162">
    <property type="term" value="F:cellulose 1,4-beta-cellobiosidase activity"/>
    <property type="evidence" value="ECO:0007669"/>
    <property type="project" value="UniProtKB-EC"/>
</dbReference>
<dbReference type="GO" id="GO:0030245">
    <property type="term" value="P:cellulose catabolic process"/>
    <property type="evidence" value="ECO:0007669"/>
    <property type="project" value="UniProtKB-KW"/>
</dbReference>
<dbReference type="PRINTS" id="PR00734">
    <property type="entry name" value="GLHYDRLASE7"/>
</dbReference>
<evidence type="ECO:0000256" key="9">
    <source>
        <dbReference type="ARBA" id="ARBA00023295"/>
    </source>
</evidence>
<feature type="region of interest" description="Disordered" evidence="12">
    <location>
        <begin position="459"/>
        <end position="486"/>
    </location>
</feature>
<dbReference type="PANTHER" id="PTHR33753">
    <property type="entry name" value="1,4-BETA-D-GLUCAN CELLOBIOHYDROLASE B"/>
    <property type="match status" value="1"/>
</dbReference>
<keyword evidence="7" id="KW-0325">Glycoprotein</keyword>
<dbReference type="OrthoDB" id="412382at2759"/>
<dbReference type="InterPro" id="IPR037019">
    <property type="entry name" value="Glyco_hydro_7_sf"/>
</dbReference>
<evidence type="ECO:0000313" key="15">
    <source>
        <dbReference type="EMBL" id="KIJ37522.1"/>
    </source>
</evidence>
<evidence type="ECO:0000256" key="4">
    <source>
        <dbReference type="ARBA" id="ARBA00022801"/>
    </source>
</evidence>
<gene>
    <name evidence="15" type="ORF">M422DRAFT_50335</name>
</gene>
<keyword evidence="3 13" id="KW-0732">Signal</keyword>
<accession>A0A0C9V7I9</accession>
<dbReference type="Proteomes" id="UP000054279">
    <property type="component" value="Unassembled WGS sequence"/>
</dbReference>
<keyword evidence="8" id="KW-0119">Carbohydrate metabolism</keyword>
<dbReference type="InterPro" id="IPR035971">
    <property type="entry name" value="CBD_sf"/>
</dbReference>
<dbReference type="GO" id="GO:0005576">
    <property type="term" value="C:extracellular region"/>
    <property type="evidence" value="ECO:0007669"/>
    <property type="project" value="InterPro"/>
</dbReference>
<dbReference type="InterPro" id="IPR013320">
    <property type="entry name" value="ConA-like_dom_sf"/>
</dbReference>
<dbReference type="InterPro" id="IPR001722">
    <property type="entry name" value="Glyco_hydro_7"/>
</dbReference>
<feature type="domain" description="CBM1" evidence="14">
    <location>
        <begin position="485"/>
        <end position="521"/>
    </location>
</feature>
<dbReference type="FunFam" id="2.70.100.10:FF:000001">
    <property type="entry name" value="Glucanase"/>
    <property type="match status" value="1"/>
</dbReference>
<organism evidence="15 16">
    <name type="scientific">Sphaerobolus stellatus (strain SS14)</name>
    <dbReference type="NCBI Taxonomy" id="990650"/>
    <lineage>
        <taxon>Eukaryota</taxon>
        <taxon>Fungi</taxon>
        <taxon>Dikarya</taxon>
        <taxon>Basidiomycota</taxon>
        <taxon>Agaricomycotina</taxon>
        <taxon>Agaricomycetes</taxon>
        <taxon>Phallomycetidae</taxon>
        <taxon>Geastrales</taxon>
        <taxon>Sphaerobolaceae</taxon>
        <taxon>Sphaerobolus</taxon>
    </lineage>
</organism>
<keyword evidence="9 11" id="KW-0326">Glycosidase</keyword>
<dbReference type="EC" id="3.2.1.-" evidence="11"/>
<dbReference type="InterPro" id="IPR000254">
    <property type="entry name" value="CBD"/>
</dbReference>
<evidence type="ECO:0000256" key="7">
    <source>
        <dbReference type="ARBA" id="ARBA00023180"/>
    </source>
</evidence>
<dbReference type="Gene3D" id="2.70.100.10">
    <property type="entry name" value="Glycoside hydrolase, family 7, domain"/>
    <property type="match status" value="1"/>
</dbReference>
<dbReference type="SUPFAM" id="SSF57180">
    <property type="entry name" value="Cellulose-binding domain"/>
    <property type="match status" value="1"/>
</dbReference>
<sequence>MFNKAALFVFSFATAVYGQQVATQMAETHPPMTFQQCTGSGCTTQANGAVVLDGNWRWLHSTNGTTNCYTGNTWNATLCPDADTCAKNCGLDGADYSGTYGITTSGNALTLKFVTQSSGKNIGSRVYLMNTPTTYQIFKLLNQEFTFDVDVSNLPCGLNGALYFSEMDADGGLSKYPNNKAGAKYGTGYCDSQCPRDLKFINGEANIAGWTGSPNDTNAGTGNWGSCCNEMDIWEANSVSAAYTPHPCTVSGQTRCSGEDCAINSRYDGLCDPDGCDFNSFRMGVKNFYGSGLTVDTTKKFTVVTQFLTSDNTTTGTLSEIRRLYVQNGQVIQNSKVNIPGMAASDSITDAFCSSQKTTFGDTNNFATKGGLGAMGKAIGNGMVLVMSVWDDHAASMLWLDSAYPTTSPATNPGVMRGTCATNSGVPATIETTEANASVTFSNIKFGAIGSTFSSSGVVTTTGGSSPPATTPVGTPTTTSSAPAATQTKYGQCGGQGWAGPTACAAGSSCKFSSQYYSQCL</sequence>
<evidence type="ECO:0000256" key="1">
    <source>
        <dbReference type="ARBA" id="ARBA00001641"/>
    </source>
</evidence>